<evidence type="ECO:0000256" key="1">
    <source>
        <dbReference type="SAM" id="MobiDB-lite"/>
    </source>
</evidence>
<organism evidence="2 3">
    <name type="scientific">Dorcoceras hygrometricum</name>
    <dbReference type="NCBI Taxonomy" id="472368"/>
    <lineage>
        <taxon>Eukaryota</taxon>
        <taxon>Viridiplantae</taxon>
        <taxon>Streptophyta</taxon>
        <taxon>Embryophyta</taxon>
        <taxon>Tracheophyta</taxon>
        <taxon>Spermatophyta</taxon>
        <taxon>Magnoliopsida</taxon>
        <taxon>eudicotyledons</taxon>
        <taxon>Gunneridae</taxon>
        <taxon>Pentapetalae</taxon>
        <taxon>asterids</taxon>
        <taxon>lamiids</taxon>
        <taxon>Lamiales</taxon>
        <taxon>Gesneriaceae</taxon>
        <taxon>Didymocarpoideae</taxon>
        <taxon>Trichosporeae</taxon>
        <taxon>Loxocarpinae</taxon>
        <taxon>Dorcoceras</taxon>
    </lineage>
</organism>
<keyword evidence="3" id="KW-1185">Reference proteome</keyword>
<feature type="region of interest" description="Disordered" evidence="1">
    <location>
        <begin position="1"/>
        <end position="28"/>
    </location>
</feature>
<dbReference type="Proteomes" id="UP000250235">
    <property type="component" value="Unassembled WGS sequence"/>
</dbReference>
<feature type="region of interest" description="Disordered" evidence="1">
    <location>
        <begin position="173"/>
        <end position="196"/>
    </location>
</feature>
<feature type="compositionally biased region" description="Basic and acidic residues" evidence="1">
    <location>
        <begin position="173"/>
        <end position="186"/>
    </location>
</feature>
<gene>
    <name evidence="2" type="ORF">F511_28299</name>
</gene>
<feature type="compositionally biased region" description="Basic and acidic residues" evidence="1">
    <location>
        <begin position="1"/>
        <end position="12"/>
    </location>
</feature>
<name>A0A2Z7AU56_9LAMI</name>
<feature type="compositionally biased region" description="Basic and acidic residues" evidence="1">
    <location>
        <begin position="19"/>
        <end position="28"/>
    </location>
</feature>
<evidence type="ECO:0000313" key="2">
    <source>
        <dbReference type="EMBL" id="KZV24916.1"/>
    </source>
</evidence>
<dbReference type="AlphaFoldDB" id="A0A2Z7AU56"/>
<feature type="compositionally biased region" description="Polar residues" evidence="1">
    <location>
        <begin position="187"/>
        <end position="196"/>
    </location>
</feature>
<reference evidence="2 3" key="1">
    <citation type="journal article" date="2015" name="Proc. Natl. Acad. Sci. U.S.A.">
        <title>The resurrection genome of Boea hygrometrica: A blueprint for survival of dehydration.</title>
        <authorList>
            <person name="Xiao L."/>
            <person name="Yang G."/>
            <person name="Zhang L."/>
            <person name="Yang X."/>
            <person name="Zhao S."/>
            <person name="Ji Z."/>
            <person name="Zhou Q."/>
            <person name="Hu M."/>
            <person name="Wang Y."/>
            <person name="Chen M."/>
            <person name="Xu Y."/>
            <person name="Jin H."/>
            <person name="Xiao X."/>
            <person name="Hu G."/>
            <person name="Bao F."/>
            <person name="Hu Y."/>
            <person name="Wan P."/>
            <person name="Li L."/>
            <person name="Deng X."/>
            <person name="Kuang T."/>
            <person name="Xiang C."/>
            <person name="Zhu J.K."/>
            <person name="Oliver M.J."/>
            <person name="He Y."/>
        </authorList>
    </citation>
    <scope>NUCLEOTIDE SEQUENCE [LARGE SCALE GENOMIC DNA]</scope>
    <source>
        <strain evidence="3">cv. XS01</strain>
    </source>
</reference>
<proteinExistence type="predicted"/>
<evidence type="ECO:0000313" key="3">
    <source>
        <dbReference type="Proteomes" id="UP000250235"/>
    </source>
</evidence>
<protein>
    <submittedName>
        <fullName evidence="2">Uncharacterized protein</fullName>
    </submittedName>
</protein>
<sequence>MDKQSKDMRSKNTEFAYPEAKRTRTSDGREAVNQCMDLIVHPSVQISLDITDTFFKSFQHGQRVDRLEQLKSKEMFNSFKSTFNQCMVSLELSIADAHKAQLWLIIAKRRQYLQLIKDRDRDQDDLSYGLTSKRLLQLDAVHNYSSERNSSLASLSSQLAEVVAHLKIAGDVKKEEGGSSRNRKGESSSGGKSMWF</sequence>
<accession>A0A2Z7AU56</accession>
<dbReference type="EMBL" id="KV012494">
    <property type="protein sequence ID" value="KZV24916.1"/>
    <property type="molecule type" value="Genomic_DNA"/>
</dbReference>